<sequence>MGRNIVKSCLPAGRLLNCLIVAITCLSIVSLVRAQCANKDECANQIREYEKKVSQLQDQKNTLSSQIGIMDNKIFLTGARIKSTEITIEKTSEEIGSLGNKITDLNSSLDFLTRTLLQKIVQSYKNKSVSAFDIILDSENAVMLENKVKYMEVAQNSDRRLAFRLQQTKSNFQEQKDLRETKKQQLEELQVSLAAQKKDLDVQKVQKQALLTQTNSDQSRYQTLLSQALSEFQAIERAIGTGSMVGPVKKGDPIALVGNSGYPGCSTGAHLHFEVRQNGTWTNPLNFLSGHSLHNDQEENDQSAGSGSWDWPLSDPIEITQNFGNTPWSWRYSYSGGIHTGIDMISKSSDVIRAPSDGTLYTTSQNCSGATIKIKYIDHGGGIISYYLHVQ</sequence>
<dbReference type="GO" id="GO:0004222">
    <property type="term" value="F:metalloendopeptidase activity"/>
    <property type="evidence" value="ECO:0007669"/>
    <property type="project" value="TreeGrafter"/>
</dbReference>
<evidence type="ECO:0000259" key="3">
    <source>
        <dbReference type="Pfam" id="PF01551"/>
    </source>
</evidence>
<dbReference type="PANTHER" id="PTHR21666">
    <property type="entry name" value="PEPTIDASE-RELATED"/>
    <property type="match status" value="1"/>
</dbReference>
<keyword evidence="1" id="KW-0732">Signal</keyword>
<dbReference type="Pfam" id="PF01551">
    <property type="entry name" value="Peptidase_M23"/>
    <property type="match status" value="1"/>
</dbReference>
<feature type="coiled-coil region" evidence="2">
    <location>
        <begin position="165"/>
        <end position="206"/>
    </location>
</feature>
<protein>
    <recommendedName>
        <fullName evidence="3">M23ase beta-sheet core domain-containing protein</fullName>
    </recommendedName>
</protein>
<comment type="caution">
    <text evidence="4">The sequence shown here is derived from an EMBL/GenBank/DDBJ whole genome shotgun (WGS) entry which is preliminary data.</text>
</comment>
<proteinExistence type="predicted"/>
<dbReference type="Gene3D" id="6.10.250.3150">
    <property type="match status" value="1"/>
</dbReference>
<dbReference type="SUPFAM" id="SSF51261">
    <property type="entry name" value="Duplicated hybrid motif"/>
    <property type="match status" value="2"/>
</dbReference>
<evidence type="ECO:0000256" key="1">
    <source>
        <dbReference type="ARBA" id="ARBA00022729"/>
    </source>
</evidence>
<gene>
    <name evidence="4" type="ORF">A2799_01825</name>
</gene>
<evidence type="ECO:0000256" key="2">
    <source>
        <dbReference type="SAM" id="Coils"/>
    </source>
</evidence>
<name>A0A1F7GFU0_9BACT</name>
<dbReference type="InterPro" id="IPR050570">
    <property type="entry name" value="Cell_wall_metabolism_enzyme"/>
</dbReference>
<organism evidence="4 5">
    <name type="scientific">Candidatus Roizmanbacteria bacterium RIFCSPHIGHO2_01_FULL_39_24</name>
    <dbReference type="NCBI Taxonomy" id="1802032"/>
    <lineage>
        <taxon>Bacteria</taxon>
        <taxon>Candidatus Roizmaniibacteriota</taxon>
    </lineage>
</organism>
<dbReference type="Proteomes" id="UP000176850">
    <property type="component" value="Unassembled WGS sequence"/>
</dbReference>
<evidence type="ECO:0000313" key="4">
    <source>
        <dbReference type="EMBL" id="OGK17735.1"/>
    </source>
</evidence>
<dbReference type="InterPro" id="IPR016047">
    <property type="entry name" value="M23ase_b-sheet_dom"/>
</dbReference>
<feature type="domain" description="M23ase beta-sheet core" evidence="3">
    <location>
        <begin position="247"/>
        <end position="284"/>
    </location>
</feature>
<dbReference type="PANTHER" id="PTHR21666:SF289">
    <property type="entry name" value="L-ALA--D-GLU ENDOPEPTIDASE"/>
    <property type="match status" value="1"/>
</dbReference>
<feature type="coiled-coil region" evidence="2">
    <location>
        <begin position="39"/>
        <end position="66"/>
    </location>
</feature>
<dbReference type="Gene3D" id="2.70.70.10">
    <property type="entry name" value="Glucose Permease (Domain IIA)"/>
    <property type="match status" value="2"/>
</dbReference>
<evidence type="ECO:0000313" key="5">
    <source>
        <dbReference type="Proteomes" id="UP000176850"/>
    </source>
</evidence>
<dbReference type="InterPro" id="IPR011055">
    <property type="entry name" value="Dup_hybrid_motif"/>
</dbReference>
<keyword evidence="2" id="KW-0175">Coiled coil</keyword>
<reference evidence="4 5" key="1">
    <citation type="journal article" date="2016" name="Nat. Commun.">
        <title>Thousands of microbial genomes shed light on interconnected biogeochemical processes in an aquifer system.</title>
        <authorList>
            <person name="Anantharaman K."/>
            <person name="Brown C.T."/>
            <person name="Hug L.A."/>
            <person name="Sharon I."/>
            <person name="Castelle C.J."/>
            <person name="Probst A.J."/>
            <person name="Thomas B.C."/>
            <person name="Singh A."/>
            <person name="Wilkins M.J."/>
            <person name="Karaoz U."/>
            <person name="Brodie E.L."/>
            <person name="Williams K.H."/>
            <person name="Hubbard S.S."/>
            <person name="Banfield J.F."/>
        </authorList>
    </citation>
    <scope>NUCLEOTIDE SEQUENCE [LARGE SCALE GENOMIC DNA]</scope>
</reference>
<dbReference type="AlphaFoldDB" id="A0A1F7GFU0"/>
<dbReference type="CDD" id="cd12797">
    <property type="entry name" value="M23_peptidase"/>
    <property type="match status" value="2"/>
</dbReference>
<dbReference type="EMBL" id="MFZH01000038">
    <property type="protein sequence ID" value="OGK17735.1"/>
    <property type="molecule type" value="Genomic_DNA"/>
</dbReference>
<accession>A0A1F7GFU0</accession>